<gene>
    <name evidence="1" type="ORF">N7493_006473</name>
</gene>
<protein>
    <submittedName>
        <fullName evidence="1">Uncharacterized protein</fullName>
    </submittedName>
</protein>
<proteinExistence type="predicted"/>
<accession>A0AAD6HLH8</accession>
<dbReference type="AlphaFoldDB" id="A0AAD6HLH8"/>
<reference evidence="1" key="2">
    <citation type="submission" date="2023-01" db="EMBL/GenBank/DDBJ databases">
        <authorList>
            <person name="Petersen C."/>
        </authorList>
    </citation>
    <scope>NUCLEOTIDE SEQUENCE</scope>
    <source>
        <strain evidence="1">IBT 17514</strain>
    </source>
</reference>
<comment type="caution">
    <text evidence="1">The sequence shown here is derived from an EMBL/GenBank/DDBJ whole genome shotgun (WGS) entry which is preliminary data.</text>
</comment>
<keyword evidence="2" id="KW-1185">Reference proteome</keyword>
<evidence type="ECO:0000313" key="1">
    <source>
        <dbReference type="EMBL" id="KAJ5724745.1"/>
    </source>
</evidence>
<organism evidence="1 2">
    <name type="scientific">Penicillium malachiteum</name>
    <dbReference type="NCBI Taxonomy" id="1324776"/>
    <lineage>
        <taxon>Eukaryota</taxon>
        <taxon>Fungi</taxon>
        <taxon>Dikarya</taxon>
        <taxon>Ascomycota</taxon>
        <taxon>Pezizomycotina</taxon>
        <taxon>Eurotiomycetes</taxon>
        <taxon>Eurotiomycetidae</taxon>
        <taxon>Eurotiales</taxon>
        <taxon>Aspergillaceae</taxon>
        <taxon>Penicillium</taxon>
    </lineage>
</organism>
<dbReference type="EMBL" id="JAQJAN010000008">
    <property type="protein sequence ID" value="KAJ5724745.1"/>
    <property type="molecule type" value="Genomic_DNA"/>
</dbReference>
<name>A0AAD6HLH8_9EURO</name>
<dbReference type="Proteomes" id="UP001215712">
    <property type="component" value="Unassembled WGS sequence"/>
</dbReference>
<reference evidence="1" key="1">
    <citation type="journal article" date="2023" name="IMA Fungus">
        <title>Comparative genomic study of the Penicillium genus elucidates a diverse pangenome and 15 lateral gene transfer events.</title>
        <authorList>
            <person name="Petersen C."/>
            <person name="Sorensen T."/>
            <person name="Nielsen M.R."/>
            <person name="Sondergaard T.E."/>
            <person name="Sorensen J.L."/>
            <person name="Fitzpatrick D.A."/>
            <person name="Frisvad J.C."/>
            <person name="Nielsen K.L."/>
        </authorList>
    </citation>
    <scope>NUCLEOTIDE SEQUENCE</scope>
    <source>
        <strain evidence="1">IBT 17514</strain>
    </source>
</reference>
<evidence type="ECO:0000313" key="2">
    <source>
        <dbReference type="Proteomes" id="UP001215712"/>
    </source>
</evidence>
<sequence length="148" mass="16850">MCMVVGKKPILINHIRYSSIHTAIPPLKRKVIPACDINGTAVITLETVFCSYDDSDKIAQITAPDMDPFSRARWVVENPDADRLIGEMMMMEKREFFWCFLHGMMPTVSMEHQTFASCRHNHIQVTDGSYDFWPTIIPDANTASAQLK</sequence>